<keyword evidence="2" id="KW-1185">Reference proteome</keyword>
<dbReference type="Proteomes" id="UP000250434">
    <property type="component" value="Chromosome"/>
</dbReference>
<dbReference type="KEGG" id="aab:A4R43_01220"/>
<evidence type="ECO:0000313" key="1">
    <source>
        <dbReference type="EMBL" id="AXB41307.1"/>
    </source>
</evidence>
<dbReference type="OrthoDB" id="5193571at2"/>
<gene>
    <name evidence="1" type="ORF">A4R43_01220</name>
</gene>
<protein>
    <submittedName>
        <fullName evidence="1">Uncharacterized protein</fullName>
    </submittedName>
</protein>
<name>A0A344KZT3_9PSEU</name>
<dbReference type="AlphaFoldDB" id="A0A344KZT3"/>
<proteinExistence type="predicted"/>
<dbReference type="EMBL" id="CP015163">
    <property type="protein sequence ID" value="AXB41307.1"/>
    <property type="molecule type" value="Genomic_DNA"/>
</dbReference>
<sequence>MVSLGASAASAVDPWAVQSRIGLTDARLALDSVLMPRPNLSFIDYRSGVMASGDTGGVGGSSHMAMRVKPASSGLAVTVEMGNAVINTPSMGAYMCALDSVKTLNLAAASSTTNRIDLVIARVYDDLNPAIASASGVRKFVVEVWQGDPATGTPSVPTPTPTSGWTPLAAVTVAKGVTALATADIKDMRGPGLVARGGLRALYGEDAKPTSTAFKEIGAYPGEQRWVQAPGFQHQAWYGAGSDASNSGWRGVFNCIRYYAAAPPGEFSFVSGFGVAREICRVNIADPGVPYFVYPTGRAAITLSAQSAADLRMNVGSLTGTDINWTRFDTYGANVDKLQVPNVAPMHYGPMTGAQSIVLSCGMRDSASQYSGFGYRGNDAGANVLSVLVMPSTVQPPPV</sequence>
<organism evidence="1 2">
    <name type="scientific">Amycolatopsis albispora</name>
    <dbReference type="NCBI Taxonomy" id="1804986"/>
    <lineage>
        <taxon>Bacteria</taxon>
        <taxon>Bacillati</taxon>
        <taxon>Actinomycetota</taxon>
        <taxon>Actinomycetes</taxon>
        <taxon>Pseudonocardiales</taxon>
        <taxon>Pseudonocardiaceae</taxon>
        <taxon>Amycolatopsis</taxon>
    </lineage>
</organism>
<accession>A0A344KZT3</accession>
<reference evidence="1 2" key="1">
    <citation type="submission" date="2016-04" db="EMBL/GenBank/DDBJ databases">
        <title>Complete genome sequence and analysis of deep-sea sediment isolate, Amycolatopsis sp. WP1.</title>
        <authorList>
            <person name="Wang H."/>
            <person name="Chen S."/>
            <person name="Wu Q."/>
        </authorList>
    </citation>
    <scope>NUCLEOTIDE SEQUENCE [LARGE SCALE GENOMIC DNA]</scope>
    <source>
        <strain evidence="1 2">WP1</strain>
    </source>
</reference>
<evidence type="ECO:0000313" key="2">
    <source>
        <dbReference type="Proteomes" id="UP000250434"/>
    </source>
</evidence>